<proteinExistence type="predicted"/>
<dbReference type="InterPro" id="IPR010869">
    <property type="entry name" value="DUF1501"/>
</dbReference>
<dbReference type="PANTHER" id="PTHR43737:SF1">
    <property type="entry name" value="DUF1501 DOMAIN-CONTAINING PROTEIN"/>
    <property type="match status" value="1"/>
</dbReference>
<gene>
    <name evidence="1" type="ORF">METZ01_LOCUS366280</name>
</gene>
<sequence length="308" mass="34142">TRRSLLKSFGMGLGAVALESMLASGGDSRNLRESRVAHFPAEARSVIWIVLNGGPSQVDTWDYKPELQRRDGQMLADADPRTGFFETSGRLLASPFQFRQHGQSGTWVSEIFPYLSRHVDDMAFIHSCFTRSNNHSPALFEMNTGLSRMGFPCVGSWMAYGLGAQNANLPGFLVMTDAKGRGLPKNQAQNWGAGFLPGIYQGTRIQSNGSPIDNLSSSAGLTRDRQRRLLDMVNKLNGAHLERFKGQVELSARIEAFELAFRMQMEAPEVLSIDQEPSHIRALYGLNHPVAKHFGRQCLTARRMLEAG</sequence>
<dbReference type="Pfam" id="PF07394">
    <property type="entry name" value="DUF1501"/>
    <property type="match status" value="1"/>
</dbReference>
<name>A0A382SU74_9ZZZZ</name>
<feature type="non-terminal residue" evidence="1">
    <location>
        <position position="1"/>
    </location>
</feature>
<accession>A0A382SU74</accession>
<dbReference type="PANTHER" id="PTHR43737">
    <property type="entry name" value="BLL7424 PROTEIN"/>
    <property type="match status" value="1"/>
</dbReference>
<organism evidence="1">
    <name type="scientific">marine metagenome</name>
    <dbReference type="NCBI Taxonomy" id="408172"/>
    <lineage>
        <taxon>unclassified sequences</taxon>
        <taxon>metagenomes</taxon>
        <taxon>ecological metagenomes</taxon>
    </lineage>
</organism>
<evidence type="ECO:0000313" key="1">
    <source>
        <dbReference type="EMBL" id="SVD13426.1"/>
    </source>
</evidence>
<dbReference type="EMBL" id="UINC01131614">
    <property type="protein sequence ID" value="SVD13426.1"/>
    <property type="molecule type" value="Genomic_DNA"/>
</dbReference>
<feature type="non-terminal residue" evidence="1">
    <location>
        <position position="308"/>
    </location>
</feature>
<evidence type="ECO:0008006" key="2">
    <source>
        <dbReference type="Google" id="ProtNLM"/>
    </source>
</evidence>
<reference evidence="1" key="1">
    <citation type="submission" date="2018-05" db="EMBL/GenBank/DDBJ databases">
        <authorList>
            <person name="Lanie J.A."/>
            <person name="Ng W.-L."/>
            <person name="Kazmierczak K.M."/>
            <person name="Andrzejewski T.M."/>
            <person name="Davidsen T.M."/>
            <person name="Wayne K.J."/>
            <person name="Tettelin H."/>
            <person name="Glass J.I."/>
            <person name="Rusch D."/>
            <person name="Podicherti R."/>
            <person name="Tsui H.-C.T."/>
            <person name="Winkler M.E."/>
        </authorList>
    </citation>
    <scope>NUCLEOTIDE SEQUENCE</scope>
</reference>
<protein>
    <recommendedName>
        <fullName evidence="2">DUF1501 domain-containing protein</fullName>
    </recommendedName>
</protein>
<dbReference type="AlphaFoldDB" id="A0A382SU74"/>